<sequence length="543" mass="63379">MIVKIIKKALLTNTIDGYLFDEHNIYTASDGMEAFGVMGEGHNIKLIVSDINMPYLNGDEFIEILQDTGKLEELEVVFVTASSTKLTLSRSIKENTLGVIYKPFRFDGFIEKLKHLQANQSIKDREIERIKERQIEKKKFIEKICLIYLDDLDLEWITDTLDSLINETFSNAEISEDDYPEMIYSIISTYLFEEEITHKTDAKKISCIIKNNGKQVELSENRFALIDDFKSQIKMINSKELEPKAILEAIMTPSLDKISMATSQVRKFHKIKTKLYAPHFKYIIEELTKLDCDFPDIQLRKLVLEQKEIADFSQFIYDFLDKNEISKSIKAVSSSEALGIELARRLNKMLKLISALSRHYCGNIEFYIWKRARESSEIYEYLKRNMPKSMPSSSRFLLHKNKITSKELQFYLPYEKQKVLVLSNSLQTLGVFKGEVNESLDKWNFFCFTKISLLDAWVHSNIPDKIIIDYKFRSSVFDDGIEFLKLALKQYPIMKDAVTMDQLYFIANKNDYEKLRKYKSTHNFSIIEEPLTLNGIYETLVYD</sequence>
<dbReference type="Gene3D" id="3.40.50.2300">
    <property type="match status" value="1"/>
</dbReference>
<organism evidence="7 8">
    <name type="scientific">Sulfurimonas gotlandica (strain DSM 19862 / JCM 16533 / GD1)</name>
    <dbReference type="NCBI Taxonomy" id="929558"/>
    <lineage>
        <taxon>Bacteria</taxon>
        <taxon>Pseudomonadati</taxon>
        <taxon>Campylobacterota</taxon>
        <taxon>Epsilonproteobacteria</taxon>
        <taxon>Campylobacterales</taxon>
        <taxon>Sulfurimonadaceae</taxon>
        <taxon>Sulfurimonas</taxon>
    </lineage>
</organism>
<reference evidence="7 8" key="1">
    <citation type="journal article" date="2012" name="Proc. Natl. Acad. Sci. U.S.A.">
        <title>Genome and physiology of a model Epsilonproteobacterium responsible for sulfide detoxification in marine oxygen depletion zones.</title>
        <authorList>
            <person name="Grote J."/>
            <person name="Schott T."/>
            <person name="Bruckner C.G."/>
            <person name="Glockner F.O."/>
            <person name="Jost G."/>
            <person name="Teeling H."/>
            <person name="Labrenz M."/>
            <person name="Jurgens K."/>
        </authorList>
    </citation>
    <scope>NUCLEOTIDE SEQUENCE [LARGE SCALE GENOMIC DNA]</scope>
    <source>
        <strain evidence="7 8">GD1</strain>
    </source>
</reference>
<dbReference type="Proteomes" id="UP000006431">
    <property type="component" value="Unassembled WGS sequence"/>
</dbReference>
<evidence type="ECO:0000256" key="1">
    <source>
        <dbReference type="ARBA" id="ARBA00001946"/>
    </source>
</evidence>
<keyword evidence="2" id="KW-0145">Chemotaxis</keyword>
<dbReference type="PANTHER" id="PTHR44591">
    <property type="entry name" value="STRESS RESPONSE REGULATOR PROTEIN 1"/>
    <property type="match status" value="1"/>
</dbReference>
<evidence type="ECO:0000256" key="2">
    <source>
        <dbReference type="ARBA" id="ARBA00022500"/>
    </source>
</evidence>
<protein>
    <submittedName>
        <fullName evidence="7">Two-component response regulator receiver, CheY-like protein</fullName>
    </submittedName>
</protein>
<comment type="cofactor">
    <cofactor evidence="1">
        <name>Mg(2+)</name>
        <dbReference type="ChEBI" id="CHEBI:18420"/>
    </cofactor>
</comment>
<feature type="domain" description="Response regulatory" evidence="6">
    <location>
        <begin position="1"/>
        <end position="117"/>
    </location>
</feature>
<proteinExistence type="predicted"/>
<dbReference type="STRING" id="929558.SMGD1_2560"/>
<dbReference type="AlphaFoldDB" id="H1FS02"/>
<accession>H1FS02</accession>
<dbReference type="InterPro" id="IPR001789">
    <property type="entry name" value="Sig_transdc_resp-reg_receiver"/>
</dbReference>
<dbReference type="PROSITE" id="PS50110">
    <property type="entry name" value="RESPONSE_REGULATORY"/>
    <property type="match status" value="1"/>
</dbReference>
<dbReference type="SMART" id="SM00448">
    <property type="entry name" value="REC"/>
    <property type="match status" value="1"/>
</dbReference>
<dbReference type="Pfam" id="PF00072">
    <property type="entry name" value="Response_reg"/>
    <property type="match status" value="1"/>
</dbReference>
<dbReference type="GO" id="GO:0000160">
    <property type="term" value="P:phosphorelay signal transduction system"/>
    <property type="evidence" value="ECO:0007669"/>
    <property type="project" value="InterPro"/>
</dbReference>
<name>H1FS02_SULGG</name>
<dbReference type="InterPro" id="IPR050595">
    <property type="entry name" value="Bact_response_regulator"/>
</dbReference>
<dbReference type="HOGENOM" id="CLU_501448_0_0_7"/>
<feature type="modified residue" description="4-aspartylphosphate" evidence="5">
    <location>
        <position position="50"/>
    </location>
</feature>
<dbReference type="GO" id="GO:0097588">
    <property type="term" value="P:archaeal or bacterial-type flagellum-dependent cell motility"/>
    <property type="evidence" value="ECO:0007669"/>
    <property type="project" value="UniProtKB-KW"/>
</dbReference>
<keyword evidence="3 5" id="KW-0597">Phosphoprotein</keyword>
<dbReference type="eggNOG" id="COG0745">
    <property type="taxonomic scope" value="Bacteria"/>
</dbReference>
<dbReference type="EMBL" id="AFRZ01000001">
    <property type="protein sequence ID" value="EHP31082.1"/>
    <property type="molecule type" value="Genomic_DNA"/>
</dbReference>
<comment type="caution">
    <text evidence="7">The sequence shown here is derived from an EMBL/GenBank/DDBJ whole genome shotgun (WGS) entry which is preliminary data.</text>
</comment>
<evidence type="ECO:0000256" key="4">
    <source>
        <dbReference type="ARBA" id="ARBA00022779"/>
    </source>
</evidence>
<gene>
    <name evidence="7" type="ORF">SMGD1_2560</name>
</gene>
<evidence type="ECO:0000256" key="3">
    <source>
        <dbReference type="ARBA" id="ARBA00022553"/>
    </source>
</evidence>
<dbReference type="PANTHER" id="PTHR44591:SF3">
    <property type="entry name" value="RESPONSE REGULATORY DOMAIN-CONTAINING PROTEIN"/>
    <property type="match status" value="1"/>
</dbReference>
<dbReference type="GO" id="GO:0006935">
    <property type="term" value="P:chemotaxis"/>
    <property type="evidence" value="ECO:0007669"/>
    <property type="project" value="UniProtKB-KW"/>
</dbReference>
<keyword evidence="4" id="KW-0283">Flagellar rotation</keyword>
<dbReference type="CDD" id="cd00156">
    <property type="entry name" value="REC"/>
    <property type="match status" value="1"/>
</dbReference>
<evidence type="ECO:0000313" key="8">
    <source>
        <dbReference type="Proteomes" id="UP000006431"/>
    </source>
</evidence>
<evidence type="ECO:0000313" key="7">
    <source>
        <dbReference type="EMBL" id="EHP31082.1"/>
    </source>
</evidence>
<dbReference type="SUPFAM" id="SSF52172">
    <property type="entry name" value="CheY-like"/>
    <property type="match status" value="1"/>
</dbReference>
<evidence type="ECO:0000259" key="6">
    <source>
        <dbReference type="PROSITE" id="PS50110"/>
    </source>
</evidence>
<dbReference type="InterPro" id="IPR011006">
    <property type="entry name" value="CheY-like_superfamily"/>
</dbReference>
<keyword evidence="8" id="KW-1185">Reference proteome</keyword>
<dbReference type="PATRIC" id="fig|929558.5.peg.2548"/>
<evidence type="ECO:0000256" key="5">
    <source>
        <dbReference type="PROSITE-ProRule" id="PRU00169"/>
    </source>
</evidence>